<dbReference type="AlphaFoldDB" id="A0A5J9WG36"/>
<keyword evidence="7" id="KW-1185">Reference proteome</keyword>
<evidence type="ECO:0000256" key="3">
    <source>
        <dbReference type="ARBA" id="ARBA00022801"/>
    </source>
</evidence>
<proteinExistence type="inferred from homology"/>
<evidence type="ECO:0000256" key="2">
    <source>
        <dbReference type="ARBA" id="ARBA00022729"/>
    </source>
</evidence>
<comment type="similarity">
    <text evidence="1">Belongs to the 'GDSL' lipolytic enzyme family.</text>
</comment>
<feature type="non-terminal residue" evidence="6">
    <location>
        <position position="1"/>
    </location>
</feature>
<dbReference type="InterPro" id="IPR035669">
    <property type="entry name" value="SGNH_plant_lipase-like"/>
</dbReference>
<organism evidence="6 7">
    <name type="scientific">Eragrostis curvula</name>
    <name type="common">weeping love grass</name>
    <dbReference type="NCBI Taxonomy" id="38414"/>
    <lineage>
        <taxon>Eukaryota</taxon>
        <taxon>Viridiplantae</taxon>
        <taxon>Streptophyta</taxon>
        <taxon>Embryophyta</taxon>
        <taxon>Tracheophyta</taxon>
        <taxon>Spermatophyta</taxon>
        <taxon>Magnoliopsida</taxon>
        <taxon>Liliopsida</taxon>
        <taxon>Poales</taxon>
        <taxon>Poaceae</taxon>
        <taxon>PACMAD clade</taxon>
        <taxon>Chloridoideae</taxon>
        <taxon>Eragrostideae</taxon>
        <taxon>Eragrostidinae</taxon>
        <taxon>Eragrostis</taxon>
    </lineage>
</organism>
<dbReference type="InterPro" id="IPR036514">
    <property type="entry name" value="SGNH_hydro_sf"/>
</dbReference>
<name>A0A5J9WG36_9POAL</name>
<evidence type="ECO:0008006" key="8">
    <source>
        <dbReference type="Google" id="ProtNLM"/>
    </source>
</evidence>
<evidence type="ECO:0000313" key="6">
    <source>
        <dbReference type="EMBL" id="TVU46915.1"/>
    </source>
</evidence>
<dbReference type="Proteomes" id="UP000324897">
    <property type="component" value="Chromosome 5"/>
</dbReference>
<keyword evidence="2 5" id="KW-0732">Signal</keyword>
<reference evidence="6 7" key="1">
    <citation type="journal article" date="2019" name="Sci. Rep.">
        <title>A high-quality genome of Eragrostis curvula grass provides insights into Poaceae evolution and supports new strategies to enhance forage quality.</title>
        <authorList>
            <person name="Carballo J."/>
            <person name="Santos B.A.C.M."/>
            <person name="Zappacosta D."/>
            <person name="Garbus I."/>
            <person name="Selva J.P."/>
            <person name="Gallo C.A."/>
            <person name="Diaz A."/>
            <person name="Albertini E."/>
            <person name="Caccamo M."/>
            <person name="Echenique V."/>
        </authorList>
    </citation>
    <scope>NUCLEOTIDE SEQUENCE [LARGE SCALE GENOMIC DNA]</scope>
    <source>
        <strain evidence="7">cv. Victoria</strain>
        <tissue evidence="6">Leaf</tissue>
    </source>
</reference>
<evidence type="ECO:0000313" key="7">
    <source>
        <dbReference type="Proteomes" id="UP000324897"/>
    </source>
</evidence>
<dbReference type="InterPro" id="IPR001087">
    <property type="entry name" value="GDSL"/>
</dbReference>
<sequence>MASWPSSTAVFALLFFLISPYASVSAVRYPSTGDGACTRLFSFGDSITDAGNFVSLSPNVSVLTPPYGETFFGRPSGRFCDGRLIVDFVAEALRLPFSPPSLVGKTADDFQHGANFAVAGASALNQSFFRDLGLDLSIIPPYSLDVQVDLFKHVLQLLGATEHEREDVMSSSLFLLGEVGANDYNHLFFQNRPFETEIKPLVPKVIQHIEKAIKVLMGLGANRIVVPGTVPVGCIPRFLAMFQGNSSSGDYDAAGCLRWLNDFAEHHNHELKRMLHRIIPYDDPTVTIIYADYYGAMLEIIRNPLKHGFTKDGALNACCGDGGPYNSGSLISCNATSILCPDPSKHVSWDGIHLTEAAYRFVARGVLEGSYAEQPILSKCRC</sequence>
<dbReference type="GO" id="GO:0016788">
    <property type="term" value="F:hydrolase activity, acting on ester bonds"/>
    <property type="evidence" value="ECO:0007669"/>
    <property type="project" value="InterPro"/>
</dbReference>
<comment type="caution">
    <text evidence="6">The sequence shown here is derived from an EMBL/GenBank/DDBJ whole genome shotgun (WGS) entry which is preliminary data.</text>
</comment>
<feature type="signal peptide" evidence="5">
    <location>
        <begin position="1"/>
        <end position="26"/>
    </location>
</feature>
<evidence type="ECO:0000256" key="4">
    <source>
        <dbReference type="ARBA" id="ARBA00023180"/>
    </source>
</evidence>
<dbReference type="Pfam" id="PF00657">
    <property type="entry name" value="Lipase_GDSL"/>
    <property type="match status" value="1"/>
</dbReference>
<dbReference type="Gene3D" id="3.40.50.1110">
    <property type="entry name" value="SGNH hydrolase"/>
    <property type="match status" value="1"/>
</dbReference>
<gene>
    <name evidence="6" type="ORF">EJB05_06488</name>
</gene>
<evidence type="ECO:0000256" key="1">
    <source>
        <dbReference type="ARBA" id="ARBA00008668"/>
    </source>
</evidence>
<evidence type="ECO:0000256" key="5">
    <source>
        <dbReference type="SAM" id="SignalP"/>
    </source>
</evidence>
<keyword evidence="4" id="KW-0325">Glycoprotein</keyword>
<dbReference type="EMBL" id="RWGY01000004">
    <property type="protein sequence ID" value="TVU46915.1"/>
    <property type="molecule type" value="Genomic_DNA"/>
</dbReference>
<protein>
    <recommendedName>
        <fullName evidence="8">GDSL esterase/lipase</fullName>
    </recommendedName>
</protein>
<dbReference type="CDD" id="cd01837">
    <property type="entry name" value="SGNH_plant_lipase_like"/>
    <property type="match status" value="1"/>
</dbReference>
<accession>A0A5J9WG36</accession>
<dbReference type="PANTHER" id="PTHR22835:SF498">
    <property type="entry name" value="GDSL-LIKE LIPASE_ACYLHYDROLASE FAMILY PROTEIN, EXPRESSED"/>
    <property type="match status" value="1"/>
</dbReference>
<dbReference type="PANTHER" id="PTHR22835">
    <property type="entry name" value="ZINC FINGER FYVE DOMAIN CONTAINING PROTEIN"/>
    <property type="match status" value="1"/>
</dbReference>
<dbReference type="OrthoDB" id="1600564at2759"/>
<feature type="chain" id="PRO_5023919538" description="GDSL esterase/lipase" evidence="5">
    <location>
        <begin position="27"/>
        <end position="382"/>
    </location>
</feature>
<dbReference type="Gramene" id="TVU46915">
    <property type="protein sequence ID" value="TVU46915"/>
    <property type="gene ID" value="EJB05_06488"/>
</dbReference>
<keyword evidence="3" id="KW-0378">Hydrolase</keyword>
<dbReference type="SUPFAM" id="SSF52266">
    <property type="entry name" value="SGNH hydrolase"/>
    <property type="match status" value="1"/>
</dbReference>